<proteinExistence type="predicted"/>
<dbReference type="AlphaFoldDB" id="A0A7C8RIS5"/>
<evidence type="ECO:0000313" key="1">
    <source>
        <dbReference type="EMBL" id="KAF3289413.1"/>
    </source>
</evidence>
<comment type="caution">
    <text evidence="1">The sequence shown here is derived from an EMBL/GenBank/DDBJ whole genome shotgun (WGS) entry which is preliminary data.</text>
</comment>
<dbReference type="Proteomes" id="UP000474640">
    <property type="component" value="Unassembled WGS sequence"/>
</dbReference>
<name>A0A7C8RIS5_ORBOL</name>
<gene>
    <name evidence="1" type="ORF">TWF970_003192</name>
</gene>
<dbReference type="EMBL" id="JAABOJ010000002">
    <property type="protein sequence ID" value="KAF3289413.1"/>
    <property type="molecule type" value="Genomic_DNA"/>
</dbReference>
<evidence type="ECO:0000313" key="2">
    <source>
        <dbReference type="Proteomes" id="UP000474640"/>
    </source>
</evidence>
<protein>
    <submittedName>
        <fullName evidence="1">Uncharacterized protein</fullName>
    </submittedName>
</protein>
<accession>A0A7C8RIS5</accession>
<organism evidence="1 2">
    <name type="scientific">Orbilia oligospora</name>
    <name type="common">Nematode-trapping fungus</name>
    <name type="synonym">Arthrobotrys oligospora</name>
    <dbReference type="NCBI Taxonomy" id="2813651"/>
    <lineage>
        <taxon>Eukaryota</taxon>
        <taxon>Fungi</taxon>
        <taxon>Dikarya</taxon>
        <taxon>Ascomycota</taxon>
        <taxon>Pezizomycotina</taxon>
        <taxon>Orbiliomycetes</taxon>
        <taxon>Orbiliales</taxon>
        <taxon>Orbiliaceae</taxon>
        <taxon>Orbilia</taxon>
    </lineage>
</organism>
<sequence length="54" mass="6626">MELQMQRMWNVYDWDTNLETYPRNIDARLSLDLRYAYAARQYGSIGGRYYITPW</sequence>
<reference evidence="1 2" key="1">
    <citation type="submission" date="2020-01" db="EMBL/GenBank/DDBJ databases">
        <authorList>
            <person name="Palmer J.M."/>
        </authorList>
    </citation>
    <scope>NUCLEOTIDE SEQUENCE [LARGE SCALE GENOMIC DNA]</scope>
    <source>
        <strain evidence="1 2">TWF970</strain>
    </source>
</reference>